<keyword evidence="1" id="KW-0812">Transmembrane</keyword>
<reference evidence="2" key="1">
    <citation type="submission" date="2016-05" db="EMBL/GenBank/DDBJ databases">
        <authorList>
            <person name="Lavstsen T."/>
            <person name="Jespersen J.S."/>
        </authorList>
    </citation>
    <scope>NUCLEOTIDE SEQUENCE [LARGE SCALE GENOMIC DNA]</scope>
</reference>
<evidence type="ECO:0000313" key="5">
    <source>
        <dbReference type="Proteomes" id="UP000078560"/>
    </source>
</evidence>
<accession>A0A1A8WLL6</accession>
<feature type="transmembrane region" description="Helical" evidence="1">
    <location>
        <begin position="260"/>
        <end position="282"/>
    </location>
</feature>
<evidence type="ECO:0000313" key="4">
    <source>
        <dbReference type="Proteomes" id="UP000078546"/>
    </source>
</evidence>
<sequence length="334" mass="39357">METYDYTFVRDISLYTSIFDNVMKDSGYSPHSYCDKIMEKSNNPNVYKNICIFLFKGLEYIYNNKQNGTLQGDTEGLTKKKCQYLIYRLNHELRNIKEYPCNTLIFFHNLKSYITSLSSEYKICEREIEVLDNIVFNNIEILEKLYSYLNNYIYDSFGKSEQRCDYAKNFAKLYDQLLPHCYLNNSNFCEVLIKFGHRYNQYLSNDNNCSGFKTCLYYPQTGNTNASVQLIDECNKLLKVKIVTQAERLLPAMYDSSTALGYKLFTGFSFILMALPVLFNFYKFTPLGELLRSKFGNKKRTSYDAYEERYLLALDEPQNEETNPRKIGYRIAYN</sequence>
<dbReference type="EMBL" id="FLQU01001464">
    <property type="protein sequence ID" value="SBS93089.1"/>
    <property type="molecule type" value="Genomic_DNA"/>
</dbReference>
<keyword evidence="1" id="KW-1133">Transmembrane helix</keyword>
<dbReference type="Proteomes" id="UP000078546">
    <property type="component" value="Unassembled WGS sequence"/>
</dbReference>
<dbReference type="Proteomes" id="UP000078560">
    <property type="component" value="Unassembled WGS sequence"/>
</dbReference>
<organism evidence="2 5">
    <name type="scientific">Plasmodium ovale curtisi</name>
    <dbReference type="NCBI Taxonomy" id="864141"/>
    <lineage>
        <taxon>Eukaryota</taxon>
        <taxon>Sar</taxon>
        <taxon>Alveolata</taxon>
        <taxon>Apicomplexa</taxon>
        <taxon>Aconoidasida</taxon>
        <taxon>Haemosporida</taxon>
        <taxon>Plasmodiidae</taxon>
        <taxon>Plasmodium</taxon>
        <taxon>Plasmodium (Plasmodium)</taxon>
    </lineage>
</organism>
<name>A0A1A8WLL6_PLAOA</name>
<gene>
    <name evidence="3" type="ORF">POVCU1_049590</name>
    <name evidence="2" type="ORF">POVCU2_0078950</name>
</gene>
<evidence type="ECO:0000256" key="1">
    <source>
        <dbReference type="SAM" id="Phobius"/>
    </source>
</evidence>
<dbReference type="AlphaFoldDB" id="A0A1A8WLL6"/>
<keyword evidence="1" id="KW-0472">Membrane</keyword>
<proteinExistence type="predicted"/>
<dbReference type="Pfam" id="PF05795">
    <property type="entry name" value="Plasmodium_Vir"/>
    <property type="match status" value="1"/>
</dbReference>
<reference evidence="4 5" key="2">
    <citation type="submission" date="2016-05" db="EMBL/GenBank/DDBJ databases">
        <authorList>
            <person name="Naeem Raeece"/>
        </authorList>
    </citation>
    <scope>NUCLEOTIDE SEQUENCE [LARGE SCALE GENOMIC DNA]</scope>
</reference>
<dbReference type="InterPro" id="IPR008780">
    <property type="entry name" value="Plasmodium_Vir"/>
</dbReference>
<protein>
    <submittedName>
        <fullName evidence="2">PIR Superfamily Protein</fullName>
    </submittedName>
</protein>
<evidence type="ECO:0000313" key="3">
    <source>
        <dbReference type="EMBL" id="SBS98915.1"/>
    </source>
</evidence>
<dbReference type="EMBL" id="FLQV01001019">
    <property type="protein sequence ID" value="SBS98915.1"/>
    <property type="molecule type" value="Genomic_DNA"/>
</dbReference>
<evidence type="ECO:0000313" key="2">
    <source>
        <dbReference type="EMBL" id="SBS93089.1"/>
    </source>
</evidence>